<dbReference type="EMBL" id="BARU01042643">
    <property type="protein sequence ID" value="GAH87095.1"/>
    <property type="molecule type" value="Genomic_DNA"/>
</dbReference>
<proteinExistence type="predicted"/>
<dbReference type="AlphaFoldDB" id="X1K096"/>
<sequence>MVGIRCWHCKKMIGQLLIYSAEVVPSDIRYYGVDENGHLLCDDCLDEKEKEGAKVIEVT</sequence>
<gene>
    <name evidence="1" type="ORF">S03H2_65487</name>
</gene>
<comment type="caution">
    <text evidence="1">The sequence shown here is derived from an EMBL/GenBank/DDBJ whole genome shotgun (WGS) entry which is preliminary data.</text>
</comment>
<name>X1K096_9ZZZZ</name>
<reference evidence="1" key="1">
    <citation type="journal article" date="2014" name="Front. Microbiol.">
        <title>High frequency of phylogenetically diverse reductive dehalogenase-homologous genes in deep subseafloor sedimentary metagenomes.</title>
        <authorList>
            <person name="Kawai M."/>
            <person name="Futagami T."/>
            <person name="Toyoda A."/>
            <person name="Takaki Y."/>
            <person name="Nishi S."/>
            <person name="Hori S."/>
            <person name="Arai W."/>
            <person name="Tsubouchi T."/>
            <person name="Morono Y."/>
            <person name="Uchiyama I."/>
            <person name="Ito T."/>
            <person name="Fujiyama A."/>
            <person name="Inagaki F."/>
            <person name="Takami H."/>
        </authorList>
    </citation>
    <scope>NUCLEOTIDE SEQUENCE</scope>
    <source>
        <strain evidence="1">Expedition CK06-06</strain>
    </source>
</reference>
<organism evidence="1">
    <name type="scientific">marine sediment metagenome</name>
    <dbReference type="NCBI Taxonomy" id="412755"/>
    <lineage>
        <taxon>unclassified sequences</taxon>
        <taxon>metagenomes</taxon>
        <taxon>ecological metagenomes</taxon>
    </lineage>
</organism>
<protein>
    <submittedName>
        <fullName evidence="1">Uncharacterized protein</fullName>
    </submittedName>
</protein>
<evidence type="ECO:0000313" key="1">
    <source>
        <dbReference type="EMBL" id="GAH87095.1"/>
    </source>
</evidence>
<accession>X1K096</accession>